<dbReference type="RefSeq" id="XP_035876581.1">
    <property type="nucleotide sequence ID" value="XM_036020688.1"/>
</dbReference>
<evidence type="ECO:0000256" key="3">
    <source>
        <dbReference type="ARBA" id="ARBA00004521"/>
    </source>
</evidence>
<evidence type="ECO:0000313" key="19">
    <source>
        <dbReference type="Proteomes" id="UP000504628"/>
    </source>
</evidence>
<keyword evidence="6" id="KW-0796">Tight junction</keyword>
<evidence type="ECO:0000256" key="4">
    <source>
        <dbReference type="ARBA" id="ARBA00008932"/>
    </source>
</evidence>
<keyword evidence="15" id="KW-0472">Membrane</keyword>
<comment type="similarity">
    <text evidence="4">Belongs to the VAMP-associated protein (VAP) (TC 9.B.17) family.</text>
</comment>
<keyword evidence="19" id="KW-1185">Reference proteome</keyword>
<evidence type="ECO:0000256" key="12">
    <source>
        <dbReference type="ARBA" id="ARBA00022989"/>
    </source>
</evidence>
<evidence type="ECO:0000256" key="16">
    <source>
        <dbReference type="ARBA" id="ARBA00023157"/>
    </source>
</evidence>
<evidence type="ECO:0000256" key="11">
    <source>
        <dbReference type="ARBA" id="ARBA00022949"/>
    </source>
</evidence>
<dbReference type="GeneID" id="114496860"/>
<gene>
    <name evidence="20" type="primary">LOC114496860</name>
</gene>
<feature type="domain" description="MSP" evidence="18">
    <location>
        <begin position="17"/>
        <end position="144"/>
    </location>
</feature>
<dbReference type="SUPFAM" id="SSF49354">
    <property type="entry name" value="PapD-like"/>
    <property type="match status" value="1"/>
</dbReference>
<evidence type="ECO:0000259" key="18">
    <source>
        <dbReference type="PROSITE" id="PS50202"/>
    </source>
</evidence>
<dbReference type="PANTHER" id="PTHR10809:SF155">
    <property type="entry name" value="VESICLE-ASSOCIATED MEMBRANE PROTEIN-ASSOCIATED PROTEIN A"/>
    <property type="match status" value="1"/>
</dbReference>
<keyword evidence="12" id="KW-1133">Transmembrane helix</keyword>
<evidence type="ECO:0000256" key="5">
    <source>
        <dbReference type="ARBA" id="ARBA00018309"/>
    </source>
</evidence>
<keyword evidence="14" id="KW-0175">Coiled coil</keyword>
<dbReference type="Proteomes" id="UP000504628">
    <property type="component" value="Chromosome 3"/>
</dbReference>
<dbReference type="Gene3D" id="2.60.40.10">
    <property type="entry name" value="Immunoglobulins"/>
    <property type="match status" value="1"/>
</dbReference>
<dbReference type="InterPro" id="IPR008962">
    <property type="entry name" value="PapD-like_sf"/>
</dbReference>
<evidence type="ECO:0000256" key="8">
    <source>
        <dbReference type="ARBA" id="ARBA00022553"/>
    </source>
</evidence>
<evidence type="ECO:0000256" key="9">
    <source>
        <dbReference type="ARBA" id="ARBA00022692"/>
    </source>
</evidence>
<dbReference type="GO" id="GO:0005923">
    <property type="term" value="C:bicellular tight junction"/>
    <property type="evidence" value="ECO:0007669"/>
    <property type="project" value="UniProtKB-SubCell"/>
</dbReference>
<dbReference type="GO" id="GO:0005789">
    <property type="term" value="C:endoplasmic reticulum membrane"/>
    <property type="evidence" value="ECO:0007669"/>
    <property type="project" value="UniProtKB-SubCell"/>
</dbReference>
<reference evidence="20" key="1">
    <citation type="submission" date="2025-08" db="UniProtKB">
        <authorList>
            <consortium name="RefSeq"/>
        </authorList>
    </citation>
    <scope>IDENTIFICATION</scope>
    <source>
        <tissue evidence="20">Muscle</tissue>
    </source>
</reference>
<evidence type="ECO:0000313" key="20">
    <source>
        <dbReference type="RefSeq" id="XP_035876581.1"/>
    </source>
</evidence>
<comment type="subcellular location">
    <subcellularLocation>
        <location evidence="2">Cell junction</location>
        <location evidence="2">Tight junction</location>
    </subcellularLocation>
    <subcellularLocation>
        <location evidence="3">Cell membrane</location>
        <topology evidence="3">Single-pass type IV membrane protein</topology>
    </subcellularLocation>
    <subcellularLocation>
        <location evidence="1">Endoplasmic reticulum membrane</location>
        <topology evidence="1">Single-pass type IV membrane protein</topology>
    </subcellularLocation>
</comment>
<sequence length="203" mass="22549">MSPMASASGSVVKLKQILVLDPPIPLKFKDPYADEVTTNLKSQNLSDRKVCIKVKTTAPHQYCVWPNSGITDPGFTVTAMDSKLRNVFEMLNENDNLNDKEPSKTILMNASKQDGLTPKPCSVPFNDTETRKLMEECNFSMKLMEETSGRNDKGLRLKNVAHLDKPGSASTASFRDNVTNPLSSLLVITAIFIRFFLGKHLVE</sequence>
<dbReference type="InterPro" id="IPR016763">
    <property type="entry name" value="VAP"/>
</dbReference>
<evidence type="ECO:0000256" key="1">
    <source>
        <dbReference type="ARBA" id="ARBA00004163"/>
    </source>
</evidence>
<dbReference type="PANTHER" id="PTHR10809">
    <property type="entry name" value="VESICLE-ASSOCIATED MEMBRANE PROTEIN-ASSOCIATED PROTEIN"/>
    <property type="match status" value="1"/>
</dbReference>
<dbReference type="PROSITE" id="PS50202">
    <property type="entry name" value="MSP"/>
    <property type="match status" value="1"/>
</dbReference>
<accession>A0A7E6DCB9</accession>
<dbReference type="GO" id="GO:0033149">
    <property type="term" value="F:FFAT motif binding"/>
    <property type="evidence" value="ECO:0007669"/>
    <property type="project" value="TreeGrafter"/>
</dbReference>
<dbReference type="Pfam" id="PF00635">
    <property type="entry name" value="Motile_Sperm"/>
    <property type="match status" value="1"/>
</dbReference>
<evidence type="ECO:0000256" key="17">
    <source>
        <dbReference type="ARBA" id="ARBA00045917"/>
    </source>
</evidence>
<keyword evidence="9" id="KW-0812">Transmembrane</keyword>
<keyword evidence="13" id="KW-0007">Acetylation</keyword>
<organism evidence="19 20">
    <name type="scientific">Phyllostomus discolor</name>
    <name type="common">pale spear-nosed bat</name>
    <dbReference type="NCBI Taxonomy" id="89673"/>
    <lineage>
        <taxon>Eukaryota</taxon>
        <taxon>Metazoa</taxon>
        <taxon>Chordata</taxon>
        <taxon>Craniata</taxon>
        <taxon>Vertebrata</taxon>
        <taxon>Euteleostomi</taxon>
        <taxon>Mammalia</taxon>
        <taxon>Eutheria</taxon>
        <taxon>Laurasiatheria</taxon>
        <taxon>Chiroptera</taxon>
        <taxon>Yangochiroptera</taxon>
        <taxon>Phyllostomidae</taxon>
        <taxon>Phyllostominae</taxon>
        <taxon>Phyllostomus</taxon>
    </lineage>
</organism>
<evidence type="ECO:0000256" key="7">
    <source>
        <dbReference type="ARBA" id="ARBA00022475"/>
    </source>
</evidence>
<dbReference type="GO" id="GO:0005886">
    <property type="term" value="C:plasma membrane"/>
    <property type="evidence" value="ECO:0007669"/>
    <property type="project" value="UniProtKB-SubCell"/>
</dbReference>
<dbReference type="InterPro" id="IPR013783">
    <property type="entry name" value="Ig-like_fold"/>
</dbReference>
<dbReference type="AlphaFoldDB" id="A0A7E6DCB9"/>
<dbReference type="KEGG" id="pdic:114496860"/>
<name>A0A7E6DCB9_9CHIR</name>
<evidence type="ECO:0000256" key="14">
    <source>
        <dbReference type="ARBA" id="ARBA00023054"/>
    </source>
</evidence>
<keyword evidence="7" id="KW-1003">Cell membrane</keyword>
<keyword evidence="16" id="KW-1015">Disulfide bond</keyword>
<proteinExistence type="inferred from homology"/>
<keyword evidence="11" id="KW-0965">Cell junction</keyword>
<keyword evidence="10" id="KW-0256">Endoplasmic reticulum</keyword>
<dbReference type="InParanoid" id="A0A7E6DCB9"/>
<comment type="function">
    <text evidence="17">Endoplasmic reticulum (ER)-anchored protein that mediates the formation of contact sites between the ER and endosomes via interaction with FFAT motif-containing proteins such as STARD3 or WDR44. STARD3-VAPA interaction enables cholesterol transfer from the ER to endosomes. Via interaction with WDR44 participates in neosynthesized protein export. In addition, recruited to the plasma membrane through OSBPL3 binding. The OSBPL3-VAPA complex stimulates RRAS signaling which in turn attenuates integrin beta-1 (ITGB1) activation at the cell surface. With OSBPL3, may regulate ER morphology. May play a role in vesicle trafficking.</text>
</comment>
<evidence type="ECO:0000256" key="6">
    <source>
        <dbReference type="ARBA" id="ARBA00022427"/>
    </source>
</evidence>
<keyword evidence="8" id="KW-0597">Phosphoprotein</keyword>
<evidence type="ECO:0000256" key="13">
    <source>
        <dbReference type="ARBA" id="ARBA00022990"/>
    </source>
</evidence>
<protein>
    <recommendedName>
        <fullName evidence="5">Vesicle-associated membrane protein-associated protein A</fullName>
    </recommendedName>
</protein>
<evidence type="ECO:0000256" key="2">
    <source>
        <dbReference type="ARBA" id="ARBA00004435"/>
    </source>
</evidence>
<dbReference type="OrthoDB" id="264603at2759"/>
<dbReference type="InterPro" id="IPR000535">
    <property type="entry name" value="MSP_dom"/>
</dbReference>
<evidence type="ECO:0000256" key="10">
    <source>
        <dbReference type="ARBA" id="ARBA00022824"/>
    </source>
</evidence>
<dbReference type="GO" id="GO:0031175">
    <property type="term" value="P:neuron projection development"/>
    <property type="evidence" value="ECO:0007669"/>
    <property type="project" value="TreeGrafter"/>
</dbReference>
<evidence type="ECO:0000256" key="15">
    <source>
        <dbReference type="ARBA" id="ARBA00023136"/>
    </source>
</evidence>